<keyword evidence="2" id="KW-1185">Reference proteome</keyword>
<sequence length="169" mass="19064">MAFDSDEGTHDALEHAAARKLDGFHLDKVGLARNILDVLTHEEDALADAIAILDNNFRVLFRELSSRQRKALREITTERTTSKIKRLRNSFLLDHPAGATREQATLLLEDIDASLDNSVDADDLRSQLLTVRRTFALDEEPRDPIDDFAAFQEALQRLAYRPVNAAQEP</sequence>
<accession>A0ABN3P3W7</accession>
<comment type="caution">
    <text evidence="1">The sequence shown here is derived from an EMBL/GenBank/DDBJ whole genome shotgun (WGS) entry which is preliminary data.</text>
</comment>
<dbReference type="Proteomes" id="UP001501095">
    <property type="component" value="Unassembled WGS sequence"/>
</dbReference>
<protein>
    <submittedName>
        <fullName evidence="1">Uncharacterized protein</fullName>
    </submittedName>
</protein>
<reference evidence="1 2" key="1">
    <citation type="journal article" date="2019" name="Int. J. Syst. Evol. Microbiol.">
        <title>The Global Catalogue of Microorganisms (GCM) 10K type strain sequencing project: providing services to taxonomists for standard genome sequencing and annotation.</title>
        <authorList>
            <consortium name="The Broad Institute Genomics Platform"/>
            <consortium name="The Broad Institute Genome Sequencing Center for Infectious Disease"/>
            <person name="Wu L."/>
            <person name="Ma J."/>
        </authorList>
    </citation>
    <scope>NUCLEOTIDE SEQUENCE [LARGE SCALE GENOMIC DNA]</scope>
    <source>
        <strain evidence="1 2">JCM 6924</strain>
    </source>
</reference>
<gene>
    <name evidence="1" type="ORF">GCM10010423_70020</name>
</gene>
<dbReference type="EMBL" id="BAAATM010000027">
    <property type="protein sequence ID" value="GAA2558183.1"/>
    <property type="molecule type" value="Genomic_DNA"/>
</dbReference>
<name>A0ABN3P3W7_9ACTN</name>
<organism evidence="1 2">
    <name type="scientific">Streptomyces levis</name>
    <dbReference type="NCBI Taxonomy" id="285566"/>
    <lineage>
        <taxon>Bacteria</taxon>
        <taxon>Bacillati</taxon>
        <taxon>Actinomycetota</taxon>
        <taxon>Actinomycetes</taxon>
        <taxon>Kitasatosporales</taxon>
        <taxon>Streptomycetaceae</taxon>
        <taxon>Streptomyces</taxon>
    </lineage>
</organism>
<dbReference type="RefSeq" id="WP_344543907.1">
    <property type="nucleotide sequence ID" value="NZ_BAAATM010000027.1"/>
</dbReference>
<evidence type="ECO:0000313" key="1">
    <source>
        <dbReference type="EMBL" id="GAA2558183.1"/>
    </source>
</evidence>
<proteinExistence type="predicted"/>
<evidence type="ECO:0000313" key="2">
    <source>
        <dbReference type="Proteomes" id="UP001501095"/>
    </source>
</evidence>